<proteinExistence type="predicted"/>
<dbReference type="AlphaFoldDB" id="B9JYB2"/>
<evidence type="ECO:0000313" key="1">
    <source>
        <dbReference type="EMBL" id="ACM37142.1"/>
    </source>
</evidence>
<dbReference type="HOGENOM" id="CLU_1307968_0_0_5"/>
<dbReference type="EMBL" id="CP000633">
    <property type="protein sequence ID" value="ACM37142.1"/>
    <property type="molecule type" value="Genomic_DNA"/>
</dbReference>
<gene>
    <name evidence="1" type="ordered locus">Avi_2969</name>
</gene>
<keyword evidence="2" id="KW-1185">Reference proteome</keyword>
<dbReference type="KEGG" id="avi:Avi_2969"/>
<sequence length="210" mass="22991">MPHAFPDGKPLHTFPGNALFQRFVDFKTGREFRAFLQRASAGHQETIIIDLAGIAGAIGSDPLQPALGASIIENDFVQLERLNLALVARLFLGGDTGKGNDMRSAHEEIKAGAAIAMQAAANFRRTGLGQILIANGNPQASPLDRRKLRLGRFLGTCGMDNCRRTNSSHGQRQKQPSHLHCQPLRSPQLRTMHLGRRRNCREPCVVIAAE</sequence>
<organism evidence="1 2">
    <name type="scientific">Allorhizobium ampelinum (strain ATCC BAA-846 / DSM 112012 / S4)</name>
    <name type="common">Agrobacterium vitis (strain S4)</name>
    <dbReference type="NCBI Taxonomy" id="311402"/>
    <lineage>
        <taxon>Bacteria</taxon>
        <taxon>Pseudomonadati</taxon>
        <taxon>Pseudomonadota</taxon>
        <taxon>Alphaproteobacteria</taxon>
        <taxon>Hyphomicrobiales</taxon>
        <taxon>Rhizobiaceae</taxon>
        <taxon>Rhizobium/Agrobacterium group</taxon>
        <taxon>Allorhizobium</taxon>
        <taxon>Allorhizobium ampelinum</taxon>
    </lineage>
</organism>
<dbReference type="Proteomes" id="UP000001596">
    <property type="component" value="Chromosome 1"/>
</dbReference>
<name>B9JYB2_ALLAM</name>
<evidence type="ECO:0000313" key="2">
    <source>
        <dbReference type="Proteomes" id="UP000001596"/>
    </source>
</evidence>
<protein>
    <submittedName>
        <fullName evidence="1">Uncharacterized protein</fullName>
    </submittedName>
</protein>
<accession>B9JYB2</accession>
<reference evidence="1 2" key="1">
    <citation type="journal article" date="2009" name="J. Bacteriol.">
        <title>Genome sequences of three Agrobacterium biovars help elucidate the evolution of multichromosome genomes in bacteria.</title>
        <authorList>
            <person name="Slater S.C."/>
            <person name="Goldman B.S."/>
            <person name="Goodner B."/>
            <person name="Setubal J.C."/>
            <person name="Farrand S.K."/>
            <person name="Nester E.W."/>
            <person name="Burr T.J."/>
            <person name="Banta L."/>
            <person name="Dickerman A.W."/>
            <person name="Paulsen I."/>
            <person name="Otten L."/>
            <person name="Suen G."/>
            <person name="Welch R."/>
            <person name="Almeida N.F."/>
            <person name="Arnold F."/>
            <person name="Burton O.T."/>
            <person name="Du Z."/>
            <person name="Ewing A."/>
            <person name="Godsy E."/>
            <person name="Heisel S."/>
            <person name="Houmiel K.L."/>
            <person name="Jhaveri J."/>
            <person name="Lu J."/>
            <person name="Miller N.M."/>
            <person name="Norton S."/>
            <person name="Chen Q."/>
            <person name="Phoolcharoen W."/>
            <person name="Ohlin V."/>
            <person name="Ondrusek D."/>
            <person name="Pride N."/>
            <person name="Stricklin S.L."/>
            <person name="Sun J."/>
            <person name="Wheeler C."/>
            <person name="Wilson L."/>
            <person name="Zhu H."/>
            <person name="Wood D.W."/>
        </authorList>
    </citation>
    <scope>NUCLEOTIDE SEQUENCE [LARGE SCALE GENOMIC DNA]</scope>
    <source>
        <strain evidence="2">S4 / ATCC BAA-846</strain>
    </source>
</reference>